<evidence type="ECO:0000256" key="20">
    <source>
        <dbReference type="ARBA" id="ARBA00032190"/>
    </source>
</evidence>
<evidence type="ECO:0000256" key="13">
    <source>
        <dbReference type="ARBA" id="ARBA00022982"/>
    </source>
</evidence>
<comment type="cofactor">
    <cofactor evidence="22">
        <name>Fe(II)-heme o</name>
        <dbReference type="ChEBI" id="CHEBI:60530"/>
    </cofactor>
</comment>
<feature type="domain" description="Cytochrome oxidase subunit I profile" evidence="27">
    <location>
        <begin position="38"/>
        <end position="558"/>
    </location>
</feature>
<dbReference type="PANTHER" id="PTHR10422:SF35">
    <property type="entry name" value="CYTOCHROME BO(3) UBIQUINOL OXIDASE SUBUNIT 1"/>
    <property type="match status" value="1"/>
</dbReference>
<keyword evidence="15" id="KW-0408">Iron</keyword>
<comment type="similarity">
    <text evidence="4 25">Belongs to the heme-copper respiratory oxidase family.</text>
</comment>
<evidence type="ECO:0000256" key="12">
    <source>
        <dbReference type="ARBA" id="ARBA00022723"/>
    </source>
</evidence>
<evidence type="ECO:0000256" key="19">
    <source>
        <dbReference type="ARBA" id="ARBA00031883"/>
    </source>
</evidence>
<evidence type="ECO:0000256" key="1">
    <source>
        <dbReference type="ARBA" id="ARBA00001970"/>
    </source>
</evidence>
<evidence type="ECO:0000256" key="16">
    <source>
        <dbReference type="ARBA" id="ARBA00023008"/>
    </source>
</evidence>
<name>A0ABT3JVJ1_9XANT</name>
<evidence type="ECO:0000256" key="26">
    <source>
        <dbReference type="SAM" id="Phobius"/>
    </source>
</evidence>
<feature type="transmembrane region" description="Helical" evidence="26">
    <location>
        <begin position="286"/>
        <end position="304"/>
    </location>
</feature>
<dbReference type="Proteomes" id="UP001209922">
    <property type="component" value="Unassembled WGS sequence"/>
</dbReference>
<evidence type="ECO:0000256" key="23">
    <source>
        <dbReference type="ARBA" id="ARBA00034513"/>
    </source>
</evidence>
<dbReference type="SUPFAM" id="SSF81442">
    <property type="entry name" value="Cytochrome c oxidase subunit I-like"/>
    <property type="match status" value="1"/>
</dbReference>
<proteinExistence type="inferred from homology"/>
<evidence type="ECO:0000256" key="17">
    <source>
        <dbReference type="ARBA" id="ARBA00023136"/>
    </source>
</evidence>
<evidence type="ECO:0000256" key="25">
    <source>
        <dbReference type="RuleBase" id="RU000370"/>
    </source>
</evidence>
<evidence type="ECO:0000313" key="28">
    <source>
        <dbReference type="EMBL" id="MCW4472501.1"/>
    </source>
</evidence>
<feature type="transmembrane region" description="Helical" evidence="26">
    <location>
        <begin position="379"/>
        <end position="402"/>
    </location>
</feature>
<keyword evidence="7 25" id="KW-0813">Transport</keyword>
<evidence type="ECO:0000259" key="27">
    <source>
        <dbReference type="PROSITE" id="PS50855"/>
    </source>
</evidence>
<protein>
    <recommendedName>
        <fullName evidence="6">Cytochrome bo(3) ubiquinol oxidase subunit 1</fullName>
        <ecNumber evidence="5">7.1.1.3</ecNumber>
    </recommendedName>
    <alternativeName>
        <fullName evidence="20">Cytochrome o ubiquinol oxidase subunit 1</fullName>
    </alternativeName>
    <alternativeName>
        <fullName evidence="18">Oxidase bo(3) subunit 1</fullName>
    </alternativeName>
    <alternativeName>
        <fullName evidence="21">Ubiquinol oxidase polypeptide I</fullName>
    </alternativeName>
    <alternativeName>
        <fullName evidence="19">Ubiquinol oxidase subunit 1</fullName>
    </alternativeName>
</protein>
<dbReference type="Pfam" id="PF00115">
    <property type="entry name" value="COX1"/>
    <property type="match status" value="1"/>
</dbReference>
<evidence type="ECO:0000256" key="7">
    <source>
        <dbReference type="ARBA" id="ARBA00022448"/>
    </source>
</evidence>
<keyword evidence="11 25" id="KW-0812">Transmembrane</keyword>
<keyword evidence="10 25" id="KW-0679">Respiratory chain</keyword>
<reference evidence="28 29" key="1">
    <citation type="submission" date="2022-10" db="EMBL/GenBank/DDBJ databases">
        <title>Xanthomonas sp. H13-6.</title>
        <authorList>
            <person name="Liu X."/>
            <person name="Deng Z."/>
            <person name="Jiang Y."/>
            <person name="Yu T."/>
            <person name="Ai J."/>
        </authorList>
    </citation>
    <scope>NUCLEOTIDE SEQUENCE [LARGE SCALE GENOMIC DNA]</scope>
    <source>
        <strain evidence="28 29">H13-6</strain>
    </source>
</reference>
<accession>A0ABT3JVJ1</accession>
<feature type="transmembrane region" description="Helical" evidence="26">
    <location>
        <begin position="414"/>
        <end position="439"/>
    </location>
</feature>
<evidence type="ECO:0000256" key="15">
    <source>
        <dbReference type="ARBA" id="ARBA00023004"/>
    </source>
</evidence>
<gene>
    <name evidence="28" type="primary">cyoB</name>
    <name evidence="28" type="ORF">OK345_08295</name>
</gene>
<dbReference type="InterPro" id="IPR036927">
    <property type="entry name" value="Cyt_c_oxase-like_su1_sf"/>
</dbReference>
<feature type="transmembrane region" description="Helical" evidence="26">
    <location>
        <begin position="56"/>
        <end position="73"/>
    </location>
</feature>
<evidence type="ECO:0000256" key="22">
    <source>
        <dbReference type="ARBA" id="ARBA00034455"/>
    </source>
</evidence>
<feature type="transmembrane region" description="Helical" evidence="26">
    <location>
        <begin position="316"/>
        <end position="333"/>
    </location>
</feature>
<comment type="subunit">
    <text evidence="23">The cytochrome bo(3) ubiquinol oxidase complex is a heterooctamer of two A chains, two B chains, two C chains and two D chains.</text>
</comment>
<evidence type="ECO:0000256" key="4">
    <source>
        <dbReference type="ARBA" id="ARBA00009578"/>
    </source>
</evidence>
<dbReference type="EMBL" id="JAPCHY010000005">
    <property type="protein sequence ID" value="MCW4472501.1"/>
    <property type="molecule type" value="Genomic_DNA"/>
</dbReference>
<feature type="transmembrane region" description="Helical" evidence="26">
    <location>
        <begin position="593"/>
        <end position="626"/>
    </location>
</feature>
<dbReference type="InterPro" id="IPR023616">
    <property type="entry name" value="Cyt_c_oxase-like_su1_dom"/>
</dbReference>
<feature type="transmembrane region" description="Helical" evidence="26">
    <location>
        <begin position="345"/>
        <end position="367"/>
    </location>
</feature>
<evidence type="ECO:0000256" key="14">
    <source>
        <dbReference type="ARBA" id="ARBA00022989"/>
    </source>
</evidence>
<evidence type="ECO:0000256" key="2">
    <source>
        <dbReference type="ARBA" id="ARBA00001973"/>
    </source>
</evidence>
<evidence type="ECO:0000256" key="6">
    <source>
        <dbReference type="ARBA" id="ARBA00014691"/>
    </source>
</evidence>
<dbReference type="RefSeq" id="WP_265127458.1">
    <property type="nucleotide sequence ID" value="NZ_JAPCHY010000005.1"/>
</dbReference>
<evidence type="ECO:0000256" key="8">
    <source>
        <dbReference type="ARBA" id="ARBA00022475"/>
    </source>
</evidence>
<keyword evidence="17 26" id="KW-0472">Membrane</keyword>
<feature type="transmembrane region" description="Helical" evidence="26">
    <location>
        <begin position="451"/>
        <end position="473"/>
    </location>
</feature>
<evidence type="ECO:0000256" key="24">
    <source>
        <dbReference type="ARBA" id="ARBA00048190"/>
    </source>
</evidence>
<dbReference type="InterPro" id="IPR014207">
    <property type="entry name" value="Cyt_c_ubiqinol_oxidase_su1"/>
</dbReference>
<keyword evidence="16" id="KW-0186">Copper</keyword>
<feature type="transmembrane region" description="Helical" evidence="26">
    <location>
        <begin position="189"/>
        <end position="212"/>
    </location>
</feature>
<sequence length="665" mass="74203">MLGKLSFEAIPHDPIVISTLIAAGIGGVAILGLITKFKLWGYLWKEWFTSVDHKKIGAMYLIVAFVMLLRGFADAIMMRAQQAVAAGGAEGYLPPHHYDQIFTAHGVIMIFFVAMPLITGLMNLVVPLQIGARDVAFPFVNSLSFWLFVAGCALMMVSLGVGEFAQTGWLAFPPLSGIEYSPGVGVDYYIWALQVAGLGTTLSGINFFITILKMRTPGMPLMKMPVFSWTALVTNVLIIAAFPVLTVTLVLLTLDRYLGMHFFTNDAGGNAMLYVNLIWIWGHPEVYILVLPAFGVFSEVIATFSRKTLFGYKGMVYATACIGVLSFIVWLHHFFTMGSGANVNAFFGITTMIISIPTGVKIFNWLFTMFRGRVQFTSPVLWTIGFMITFTIGGMTGVMLAIPAIDFVMHNSLFLIAHFHNTIIGGVVFGMMAGITYWFPKMFGFKLDETWGKRAFWCWFIGFYVAFMPLYALGFMGATRRMQSYPNMEYQPFFIVAAAGAAIIGLGILCQVIQIAVSIRDRKKNADLTGDPWDARTLEWETSSPPAFYNFATLPKGQELDDFWERKQRGEAWPKPAQYSDIHMPRNTGTGVVIGAFSLVFGFAMIWHIWWLAIVGLVGMIGTFIYRSFDKDVDYYVPAAEVERIENEHRRHLEAQGLVKTELKA</sequence>
<keyword evidence="13 25" id="KW-0249">Electron transport</keyword>
<comment type="subcellular location">
    <subcellularLocation>
        <location evidence="3">Cell membrane</location>
        <topology evidence="3">Multi-pass membrane protein</topology>
    </subcellularLocation>
</comment>
<keyword evidence="29" id="KW-1185">Reference proteome</keyword>
<evidence type="ECO:0000256" key="5">
    <source>
        <dbReference type="ARBA" id="ARBA00012941"/>
    </source>
</evidence>
<organism evidence="28 29">
    <name type="scientific">Xanthomonas chitinilytica</name>
    <dbReference type="NCBI Taxonomy" id="2989819"/>
    <lineage>
        <taxon>Bacteria</taxon>
        <taxon>Pseudomonadati</taxon>
        <taxon>Pseudomonadota</taxon>
        <taxon>Gammaproteobacteria</taxon>
        <taxon>Lysobacterales</taxon>
        <taxon>Lysobacteraceae</taxon>
        <taxon>Xanthomonas</taxon>
    </lineage>
</organism>
<dbReference type="PRINTS" id="PR01165">
    <property type="entry name" value="CYCOXIDASEI"/>
</dbReference>
<evidence type="ECO:0000256" key="18">
    <source>
        <dbReference type="ARBA" id="ARBA00030075"/>
    </source>
</evidence>
<comment type="caution">
    <text evidence="28">The sequence shown here is derived from an EMBL/GenBank/DDBJ whole genome shotgun (WGS) entry which is preliminary data.</text>
</comment>
<dbReference type="EC" id="7.1.1.3" evidence="5"/>
<evidence type="ECO:0000256" key="21">
    <source>
        <dbReference type="ARBA" id="ARBA00032435"/>
    </source>
</evidence>
<keyword evidence="12" id="KW-0479">Metal-binding</keyword>
<dbReference type="PANTHER" id="PTHR10422">
    <property type="entry name" value="CYTOCHROME C OXIDASE SUBUNIT 1"/>
    <property type="match status" value="1"/>
</dbReference>
<comment type="cofactor">
    <cofactor evidence="2">
        <name>Cu(2+)</name>
        <dbReference type="ChEBI" id="CHEBI:29036"/>
    </cofactor>
</comment>
<keyword evidence="14 26" id="KW-1133">Transmembrane helix</keyword>
<evidence type="ECO:0000256" key="11">
    <source>
        <dbReference type="ARBA" id="ARBA00022692"/>
    </source>
</evidence>
<feature type="transmembrane region" description="Helical" evidence="26">
    <location>
        <begin position="15"/>
        <end position="35"/>
    </location>
</feature>
<keyword evidence="9 25" id="KW-0349">Heme</keyword>
<feature type="transmembrane region" description="Helical" evidence="26">
    <location>
        <begin position="493"/>
        <end position="517"/>
    </location>
</feature>
<feature type="transmembrane region" description="Helical" evidence="26">
    <location>
        <begin position="232"/>
        <end position="254"/>
    </location>
</feature>
<dbReference type="Gene3D" id="1.20.210.10">
    <property type="entry name" value="Cytochrome c oxidase-like, subunit I domain"/>
    <property type="match status" value="1"/>
</dbReference>
<keyword evidence="8" id="KW-1003">Cell membrane</keyword>
<dbReference type="InterPro" id="IPR000883">
    <property type="entry name" value="Cyt_C_Oxase_1"/>
</dbReference>
<evidence type="ECO:0000256" key="9">
    <source>
        <dbReference type="ARBA" id="ARBA00022617"/>
    </source>
</evidence>
<evidence type="ECO:0000256" key="3">
    <source>
        <dbReference type="ARBA" id="ARBA00004651"/>
    </source>
</evidence>
<comment type="catalytic activity">
    <reaction evidence="24">
        <text>2 a ubiquinol + O2 + n H(+)(in) = 2 a ubiquinone + 2 H2O + n H(+)(out)</text>
        <dbReference type="Rhea" id="RHEA:30251"/>
        <dbReference type="Rhea" id="RHEA-COMP:9565"/>
        <dbReference type="Rhea" id="RHEA-COMP:9566"/>
        <dbReference type="ChEBI" id="CHEBI:15377"/>
        <dbReference type="ChEBI" id="CHEBI:15378"/>
        <dbReference type="ChEBI" id="CHEBI:15379"/>
        <dbReference type="ChEBI" id="CHEBI:16389"/>
        <dbReference type="ChEBI" id="CHEBI:17976"/>
        <dbReference type="EC" id="7.1.1.3"/>
    </reaction>
</comment>
<dbReference type="InterPro" id="IPR023615">
    <property type="entry name" value="Cyt_c_Oxase_su1_BS"/>
</dbReference>
<dbReference type="CDD" id="cd01662">
    <property type="entry name" value="Ubiquinol_Oxidase_I"/>
    <property type="match status" value="1"/>
</dbReference>
<comment type="cofactor">
    <cofactor evidence="1">
        <name>heme b</name>
        <dbReference type="ChEBI" id="CHEBI:60344"/>
    </cofactor>
</comment>
<dbReference type="PROSITE" id="PS00077">
    <property type="entry name" value="COX1_CUB"/>
    <property type="match status" value="1"/>
</dbReference>
<feature type="transmembrane region" description="Helical" evidence="26">
    <location>
        <begin position="145"/>
        <end position="169"/>
    </location>
</feature>
<evidence type="ECO:0000256" key="10">
    <source>
        <dbReference type="ARBA" id="ARBA00022660"/>
    </source>
</evidence>
<feature type="transmembrane region" description="Helical" evidence="26">
    <location>
        <begin position="102"/>
        <end position="125"/>
    </location>
</feature>
<dbReference type="PROSITE" id="PS50855">
    <property type="entry name" value="COX1"/>
    <property type="match status" value="1"/>
</dbReference>
<dbReference type="NCBIfam" id="TIGR02843">
    <property type="entry name" value="CyoB"/>
    <property type="match status" value="1"/>
</dbReference>
<evidence type="ECO:0000313" key="29">
    <source>
        <dbReference type="Proteomes" id="UP001209922"/>
    </source>
</evidence>